<dbReference type="InterPro" id="IPR052542">
    <property type="entry name" value="Cholesterol_Oxidase"/>
</dbReference>
<dbReference type="Proteomes" id="UP000217257">
    <property type="component" value="Chromosome"/>
</dbReference>
<evidence type="ECO:0000256" key="14">
    <source>
        <dbReference type="ARBA" id="ARBA00049744"/>
    </source>
</evidence>
<dbReference type="KEGG" id="cfus:CYFUS_007019"/>
<organism evidence="18 19">
    <name type="scientific">Cystobacter fuscus</name>
    <dbReference type="NCBI Taxonomy" id="43"/>
    <lineage>
        <taxon>Bacteria</taxon>
        <taxon>Pseudomonadati</taxon>
        <taxon>Myxococcota</taxon>
        <taxon>Myxococcia</taxon>
        <taxon>Myxococcales</taxon>
        <taxon>Cystobacterineae</taxon>
        <taxon>Archangiaceae</taxon>
        <taxon>Cystobacter</taxon>
    </lineage>
</organism>
<evidence type="ECO:0000256" key="7">
    <source>
        <dbReference type="ARBA" id="ARBA00023098"/>
    </source>
</evidence>
<dbReference type="PANTHER" id="PTHR47470">
    <property type="entry name" value="CHOLESTEROL OXIDASE"/>
    <property type="match status" value="1"/>
</dbReference>
<evidence type="ECO:0000259" key="17">
    <source>
        <dbReference type="Pfam" id="PF05199"/>
    </source>
</evidence>
<dbReference type="Pfam" id="PF00732">
    <property type="entry name" value="GMC_oxred_N"/>
    <property type="match status" value="1"/>
</dbReference>
<evidence type="ECO:0000256" key="11">
    <source>
        <dbReference type="ARBA" id="ARBA00038856"/>
    </source>
</evidence>
<dbReference type="SUPFAM" id="SSF51905">
    <property type="entry name" value="FAD/NAD(P)-binding domain"/>
    <property type="match status" value="1"/>
</dbReference>
<dbReference type="GO" id="GO:0004769">
    <property type="term" value="F:steroid Delta-isomerase activity"/>
    <property type="evidence" value="ECO:0007669"/>
    <property type="project" value="UniProtKB-EC"/>
</dbReference>
<feature type="domain" description="Glucose-methanol-choline oxidoreductase C-terminal" evidence="17">
    <location>
        <begin position="461"/>
        <end position="516"/>
    </location>
</feature>
<keyword evidence="3" id="KW-0153">Cholesterol metabolism</keyword>
<comment type="cofactor">
    <cofactor evidence="1">
        <name>FAD</name>
        <dbReference type="ChEBI" id="CHEBI:57692"/>
    </cofactor>
</comment>
<keyword evidence="5" id="KW-0274">FAD</keyword>
<dbReference type="AlphaFoldDB" id="A0A250JD57"/>
<dbReference type="GO" id="GO:0008203">
    <property type="term" value="P:cholesterol metabolic process"/>
    <property type="evidence" value="ECO:0007669"/>
    <property type="project" value="UniProtKB-KW"/>
</dbReference>
<evidence type="ECO:0000256" key="3">
    <source>
        <dbReference type="ARBA" id="ARBA00022548"/>
    </source>
</evidence>
<sequence>MEFDCDWLIIGSGFGGSVSALRLTEKGYRVVMLEKGRRLEGKDFPETNWNLKKWLWMPALGWRGLFKMTFFRHVTVLSGVGVGGGSLVYANTLPVPKDDFFQSRSWGGLADWKTELAPHYDTARRMLGATVNPLRTLPDEIVQQVGKEMGREDFQPATVAVYFGQPGVTVPDPYHGGEGPNRTGCNSCGGCMTGCRFNAKNSLDKNYLYLAEKRGLTIHADTEATWVRPLPGGGYEVKAVEGTSRASRHERRFTARQVIFSGGVLGTVDLLLKLKAHPDGLPRLSERVGDCVRTNSESLIGVVAGQRFQGEDLSRGIAIGSILHTDEHSHLEPVRYAAGSDFFRTLMAPHVGGTTALSRLAGVLGLAFRHPLKLLRAWFIRDFARRSMILLYMRTLDGHLRMRRGRGLFTGGRKGVLTNLAEGPAPSAYIPEATELAHRVAKKLDGLPMNMASETLMGIPTTAHILGGCCMGSSTETGAIDSQHRLFGYDGLYVIDGAAISANPGVNPSLTITALAERAMSFIPARRRVESGDEMTRPATHLTAVGA</sequence>
<dbReference type="Gene3D" id="3.50.50.60">
    <property type="entry name" value="FAD/NAD(P)-binding domain"/>
    <property type="match status" value="3"/>
</dbReference>
<keyword evidence="10" id="KW-0413">Isomerase</keyword>
<keyword evidence="4" id="KW-0285">Flavoprotein</keyword>
<comment type="pathway">
    <text evidence="12">Steroid metabolism; cholesterol degradation.</text>
</comment>
<reference evidence="18 19" key="1">
    <citation type="submission" date="2017-06" db="EMBL/GenBank/DDBJ databases">
        <title>Sequencing and comparative analysis of myxobacterial genomes.</title>
        <authorList>
            <person name="Rupp O."/>
            <person name="Goesmann A."/>
            <person name="Sogaard-Andersen L."/>
        </authorList>
    </citation>
    <scope>NUCLEOTIDE SEQUENCE [LARGE SCALE GENOMIC DNA]</scope>
    <source>
        <strain evidence="18 19">DSM 52655</strain>
    </source>
</reference>
<evidence type="ECO:0000313" key="19">
    <source>
        <dbReference type="Proteomes" id="UP000217257"/>
    </source>
</evidence>
<comment type="similarity">
    <text evidence="2">Belongs to the GMC oxidoreductase family.</text>
</comment>
<dbReference type="Pfam" id="PF13450">
    <property type="entry name" value="NAD_binding_8"/>
    <property type="match status" value="1"/>
</dbReference>
<dbReference type="GO" id="GO:0050660">
    <property type="term" value="F:flavin adenine dinucleotide binding"/>
    <property type="evidence" value="ECO:0007669"/>
    <property type="project" value="InterPro"/>
</dbReference>
<dbReference type="EC" id="1.1.3.6" evidence="13"/>
<feature type="domain" description="Glucose-methanol-choline oxidoreductase N-terminal" evidence="16">
    <location>
        <begin position="181"/>
        <end position="272"/>
    </location>
</feature>
<evidence type="ECO:0000256" key="9">
    <source>
        <dbReference type="ARBA" id="ARBA00023221"/>
    </source>
</evidence>
<evidence type="ECO:0000256" key="12">
    <source>
        <dbReference type="ARBA" id="ARBA00049645"/>
    </source>
</evidence>
<dbReference type="PANTHER" id="PTHR47470:SF1">
    <property type="entry name" value="FAD-DEPENDENT OXIDOREDUCTASE 2 FAD BINDING DOMAIN-CONTAINING PROTEIN"/>
    <property type="match status" value="1"/>
</dbReference>
<name>A0A250JD57_9BACT</name>
<dbReference type="InterPro" id="IPR007867">
    <property type="entry name" value="GMC_OxRtase_C"/>
</dbReference>
<proteinExistence type="inferred from homology"/>
<evidence type="ECO:0000256" key="6">
    <source>
        <dbReference type="ARBA" id="ARBA00023002"/>
    </source>
</evidence>
<dbReference type="InterPro" id="IPR000172">
    <property type="entry name" value="GMC_OxRdtase_N"/>
</dbReference>
<evidence type="ECO:0000256" key="4">
    <source>
        <dbReference type="ARBA" id="ARBA00022630"/>
    </source>
</evidence>
<evidence type="ECO:0000256" key="8">
    <source>
        <dbReference type="ARBA" id="ARBA00023166"/>
    </source>
</evidence>
<evidence type="ECO:0000256" key="2">
    <source>
        <dbReference type="ARBA" id="ARBA00010790"/>
    </source>
</evidence>
<dbReference type="InterPro" id="IPR036188">
    <property type="entry name" value="FAD/NAD-bd_sf"/>
</dbReference>
<evidence type="ECO:0000259" key="16">
    <source>
        <dbReference type="Pfam" id="PF00732"/>
    </source>
</evidence>
<evidence type="ECO:0000256" key="13">
    <source>
        <dbReference type="ARBA" id="ARBA00049723"/>
    </source>
</evidence>
<evidence type="ECO:0000256" key="10">
    <source>
        <dbReference type="ARBA" id="ARBA00023235"/>
    </source>
</evidence>
<dbReference type="RefSeq" id="WP_095989258.1">
    <property type="nucleotide sequence ID" value="NZ_CP022098.1"/>
</dbReference>
<evidence type="ECO:0000256" key="1">
    <source>
        <dbReference type="ARBA" id="ARBA00001974"/>
    </source>
</evidence>
<dbReference type="EMBL" id="CP022098">
    <property type="protein sequence ID" value="ATB41553.1"/>
    <property type="molecule type" value="Genomic_DNA"/>
</dbReference>
<keyword evidence="9" id="KW-0753">Steroid metabolism</keyword>
<keyword evidence="7" id="KW-0443">Lipid metabolism</keyword>
<dbReference type="GO" id="GO:0016995">
    <property type="term" value="F:cholesterol oxidase activity"/>
    <property type="evidence" value="ECO:0007669"/>
    <property type="project" value="UniProtKB-EC"/>
</dbReference>
<evidence type="ECO:0000256" key="5">
    <source>
        <dbReference type="ARBA" id="ARBA00022827"/>
    </source>
</evidence>
<dbReference type="Pfam" id="PF05199">
    <property type="entry name" value="GMC_oxred_C"/>
    <property type="match status" value="1"/>
</dbReference>
<accession>A0A250JD57</accession>
<protein>
    <recommendedName>
        <fullName evidence="14">Cholesterol oxidase</fullName>
        <ecNumber evidence="13">1.1.3.6</ecNumber>
        <ecNumber evidence="11">5.3.3.1</ecNumber>
    </recommendedName>
    <alternativeName>
        <fullName evidence="15">Cholesterol isomerase</fullName>
    </alternativeName>
</protein>
<gene>
    <name evidence="18" type="ORF">CYFUS_007019</name>
</gene>
<keyword evidence="8" id="KW-1207">Sterol metabolism</keyword>
<keyword evidence="6" id="KW-0560">Oxidoreductase</keyword>
<evidence type="ECO:0000313" key="18">
    <source>
        <dbReference type="EMBL" id="ATB41553.1"/>
    </source>
</evidence>
<dbReference type="EC" id="5.3.3.1" evidence="11"/>
<evidence type="ECO:0000256" key="15">
    <source>
        <dbReference type="ARBA" id="ARBA00049778"/>
    </source>
</evidence>